<evidence type="ECO:0000313" key="3">
    <source>
        <dbReference type="EMBL" id="MQL95628.1"/>
    </source>
</evidence>
<organism evidence="3 4">
    <name type="scientific">Colocasia esculenta</name>
    <name type="common">Wild taro</name>
    <name type="synonym">Arum esculentum</name>
    <dbReference type="NCBI Taxonomy" id="4460"/>
    <lineage>
        <taxon>Eukaryota</taxon>
        <taxon>Viridiplantae</taxon>
        <taxon>Streptophyta</taxon>
        <taxon>Embryophyta</taxon>
        <taxon>Tracheophyta</taxon>
        <taxon>Spermatophyta</taxon>
        <taxon>Magnoliopsida</taxon>
        <taxon>Liliopsida</taxon>
        <taxon>Araceae</taxon>
        <taxon>Aroideae</taxon>
        <taxon>Colocasieae</taxon>
        <taxon>Colocasia</taxon>
    </lineage>
</organism>
<feature type="compositionally biased region" description="Gly residues" evidence="1">
    <location>
        <begin position="587"/>
        <end position="599"/>
    </location>
</feature>
<evidence type="ECO:0000256" key="1">
    <source>
        <dbReference type="SAM" id="MobiDB-lite"/>
    </source>
</evidence>
<dbReference type="InterPro" id="IPR044824">
    <property type="entry name" value="MAIN-like"/>
</dbReference>
<dbReference type="InterPro" id="IPR019557">
    <property type="entry name" value="AminoTfrase-like_pln_mobile"/>
</dbReference>
<dbReference type="PANTHER" id="PTHR46033:SF8">
    <property type="entry name" value="PROTEIN MAINTENANCE OF MERISTEMS-LIKE"/>
    <property type="match status" value="1"/>
</dbReference>
<feature type="compositionally biased region" description="Basic residues" evidence="1">
    <location>
        <begin position="603"/>
        <end position="613"/>
    </location>
</feature>
<dbReference type="EMBL" id="NMUH01001813">
    <property type="protein sequence ID" value="MQL95628.1"/>
    <property type="molecule type" value="Genomic_DNA"/>
</dbReference>
<dbReference type="AlphaFoldDB" id="A0A843VGW7"/>
<accession>A0A843VGW7</accession>
<gene>
    <name evidence="3" type="ORF">Taro_028291</name>
</gene>
<feature type="domain" description="Aminotransferase-like plant mobile" evidence="2">
    <location>
        <begin position="716"/>
        <end position="761"/>
    </location>
</feature>
<name>A0A843VGW7_COLES</name>
<evidence type="ECO:0000313" key="4">
    <source>
        <dbReference type="Proteomes" id="UP000652761"/>
    </source>
</evidence>
<feature type="region of interest" description="Disordered" evidence="1">
    <location>
        <begin position="568"/>
        <end position="630"/>
    </location>
</feature>
<dbReference type="PANTHER" id="PTHR46033">
    <property type="entry name" value="PROTEIN MAIN-LIKE 2"/>
    <property type="match status" value="1"/>
</dbReference>
<feature type="compositionally biased region" description="Low complexity" evidence="1">
    <location>
        <begin position="568"/>
        <end position="577"/>
    </location>
</feature>
<feature type="domain" description="Aminotransferase-like plant mobile" evidence="2">
    <location>
        <begin position="288"/>
        <end position="468"/>
    </location>
</feature>
<dbReference type="Pfam" id="PF10536">
    <property type="entry name" value="PMD"/>
    <property type="match status" value="2"/>
</dbReference>
<reference evidence="3" key="1">
    <citation type="submission" date="2017-07" db="EMBL/GenBank/DDBJ databases">
        <title>Taro Niue Genome Assembly and Annotation.</title>
        <authorList>
            <person name="Atibalentja N."/>
            <person name="Keating K."/>
            <person name="Fields C.J."/>
        </authorList>
    </citation>
    <scope>NUCLEOTIDE SEQUENCE</scope>
    <source>
        <strain evidence="3">Niue_2</strain>
        <tissue evidence="3">Leaf</tissue>
    </source>
</reference>
<evidence type="ECO:0000259" key="2">
    <source>
        <dbReference type="Pfam" id="PF10536"/>
    </source>
</evidence>
<dbReference type="GO" id="GO:0010073">
    <property type="term" value="P:meristem maintenance"/>
    <property type="evidence" value="ECO:0007669"/>
    <property type="project" value="InterPro"/>
</dbReference>
<protein>
    <recommendedName>
        <fullName evidence="2">Aminotransferase-like plant mobile domain-containing protein</fullName>
    </recommendedName>
</protein>
<dbReference type="Proteomes" id="UP000652761">
    <property type="component" value="Unassembled WGS sequence"/>
</dbReference>
<keyword evidence="4" id="KW-1185">Reference proteome</keyword>
<sequence>MMVTSLLPERDVKSGAFLVATALWSPSSSVDGSCRFFLLAPQPAKGQEPHASLVAAIAFWLSCLRLLPWSLVEELQFSSHSVAYSAGFFFMLKESIERDGLLVATKVATPRYVAFLTRKGFQVISGDCSRNKRPIYERDVSRCRLLKEINPYLKQIIMRQIATGRLSLWLWENDREAVAFMNVSAYDHAKCLISLHGHQNDVRELQVLSWGRRVPYEGPKRARTTYGALMRLTDVPNHLSKNKEVRELFPGSHRYSKLTWIMIKALPMFVIQFLREWGLGGVLIAAHKYHKISFDWHSINALIELWHPQTHTFIFPKFEATVLEEVEVFLALPKTKWGDEQNICYTVKPINPKLILGEFMTDPGDVYTMISPQSIHLFPLSKWLISQCKNKSADHREIAKAVAICLCRVVLFPSGDHLIDYASLSAISGVWRGLSLSHAVLAYLYAGLTLASTGGSLYGSMILLECWTADKKMRSAWRHYLNTLPVEHFALGIAALREKAKDKLLKPSHLPPMKKRRLGDPEDEQAVWSALALWQAYDTHVLPPTLNEERETYQAYLREHEKIRLLGDPSLLPSSSGVPPPFSGGLAMEGGDGQGGDGGDGGRRRKKTIRRRKTGEGPSVVAQEEAPTIPMEEDLAAAPGEDEPIGPKKVGALNPNLCVIDVKEVQCTRLQGVFLSELRSRLGWAVVRAIYQGLPDFHRARLEEMGFGPFLRLDELTPDVALIQALKERWDPECHAFLLPWGHMTPTLEDVARITGLRVDG</sequence>
<comment type="caution">
    <text evidence="3">The sequence shown here is derived from an EMBL/GenBank/DDBJ whole genome shotgun (WGS) entry which is preliminary data.</text>
</comment>
<proteinExistence type="predicted"/>